<dbReference type="AlphaFoldDB" id="A0A8A3P1I5"/>
<feature type="region of interest" description="Disordered" evidence="1">
    <location>
        <begin position="68"/>
        <end position="126"/>
    </location>
</feature>
<protein>
    <submittedName>
        <fullName evidence="2">Uncharacterized protein</fullName>
    </submittedName>
</protein>
<evidence type="ECO:0000313" key="3">
    <source>
        <dbReference type="Proteomes" id="UP000672032"/>
    </source>
</evidence>
<gene>
    <name evidence="2" type="ORF">DSL72_003546</name>
</gene>
<proteinExistence type="predicted"/>
<sequence>MIPSSPMEECRHTNFPSKDTLVDMCDIGKIKTPQDLLTTLPAPQPSQTNLMFQPVFFFLLPHLFLGSDSESESQTSTPKKQINRTKVMIDTGSSTLKPSSRGRSRPSTPGVSFLHTTSSNGSTRYSPNTAEVVRTLTPDALNSPLTLPPPVRIRRPGREPEPASRSKTSLTLSLPEEETFGQPSIDLPGLNIGRDFGFGLGVGSRTSRIEERRSVVVTGEMREGGTESFENVYLNAHERQVVDVRSSLGLRGEDPELMKERRIAEMFDLREDDEEEEDKNHGFRGLLKKSWGNITGKCCCS</sequence>
<dbReference type="Proteomes" id="UP000672032">
    <property type="component" value="Chromosome 1"/>
</dbReference>
<dbReference type="EMBL" id="CP063405">
    <property type="protein sequence ID" value="QSZ29036.1"/>
    <property type="molecule type" value="Genomic_DNA"/>
</dbReference>
<feature type="compositionally biased region" description="Low complexity" evidence="1">
    <location>
        <begin position="98"/>
        <end position="112"/>
    </location>
</feature>
<organism evidence="2 3">
    <name type="scientific">Monilinia vaccinii-corymbosi</name>
    <dbReference type="NCBI Taxonomy" id="61207"/>
    <lineage>
        <taxon>Eukaryota</taxon>
        <taxon>Fungi</taxon>
        <taxon>Dikarya</taxon>
        <taxon>Ascomycota</taxon>
        <taxon>Pezizomycotina</taxon>
        <taxon>Leotiomycetes</taxon>
        <taxon>Helotiales</taxon>
        <taxon>Sclerotiniaceae</taxon>
        <taxon>Monilinia</taxon>
    </lineage>
</organism>
<accession>A0A8A3P1I5</accession>
<evidence type="ECO:0000256" key="1">
    <source>
        <dbReference type="SAM" id="MobiDB-lite"/>
    </source>
</evidence>
<feature type="region of interest" description="Disordered" evidence="1">
    <location>
        <begin position="140"/>
        <end position="170"/>
    </location>
</feature>
<reference evidence="2" key="1">
    <citation type="submission" date="2020-10" db="EMBL/GenBank/DDBJ databases">
        <title>Genome Sequence of Monilinia vaccinii-corymbosi Sheds Light on Mummy Berry Disease Infection of Blueberry and Mating Type.</title>
        <authorList>
            <person name="Yow A.G."/>
            <person name="Zhang Y."/>
            <person name="Bansal K."/>
            <person name="Eacker S.M."/>
            <person name="Sullivan S."/>
            <person name="Liachko I."/>
            <person name="Cubeta M.A."/>
            <person name="Rollins J.A."/>
            <person name="Ashrafi H."/>
        </authorList>
    </citation>
    <scope>NUCLEOTIDE SEQUENCE</scope>
    <source>
        <strain evidence="2">RL-1</strain>
    </source>
</reference>
<dbReference type="OrthoDB" id="3523735at2759"/>
<feature type="compositionally biased region" description="Polar residues" evidence="1">
    <location>
        <begin position="114"/>
        <end position="126"/>
    </location>
</feature>
<evidence type="ECO:0000313" key="2">
    <source>
        <dbReference type="EMBL" id="QSZ29036.1"/>
    </source>
</evidence>
<keyword evidence="3" id="KW-1185">Reference proteome</keyword>
<name>A0A8A3P1I5_9HELO</name>